<dbReference type="EMBL" id="KY555069">
    <property type="protein sequence ID" value="ASD49256.1"/>
    <property type="molecule type" value="Genomic_DNA"/>
</dbReference>
<dbReference type="InterPro" id="IPR039366">
    <property type="entry name" value="Pilotin"/>
</dbReference>
<name>A0A1Z3MN77_AERSS</name>
<dbReference type="Pfam" id="PF09619">
    <property type="entry name" value="YscW"/>
    <property type="match status" value="1"/>
</dbReference>
<geneLocation type="plasmid" evidence="1">
    <name>pAsa5</name>
</geneLocation>
<evidence type="ECO:0000313" key="1">
    <source>
        <dbReference type="EMBL" id="ASD49256.1"/>
    </source>
</evidence>
<dbReference type="Gene3D" id="2.60.40.2990">
    <property type="match status" value="1"/>
</dbReference>
<dbReference type="AlphaFoldDB" id="A0A1Z3MN77"/>
<keyword evidence="1" id="KW-0614">Plasmid</keyword>
<reference evidence="1" key="1">
    <citation type="submission" date="2017-01" db="EMBL/GenBank/DDBJ databases">
        <title>Plasmid composition in Aeromonas salmonicida subsp. salmonicida 01-B526 unravels unsuspected type three secretion system loss patterns.</title>
        <authorList>
            <person name="Tanaka K.H."/>
            <person name="Vincent A.T."/>
            <person name="Emond-Rheault J.-G."/>
            <person name="Adamczuk M."/>
            <person name="Frenette M."/>
            <person name="Charette S.J."/>
        </authorList>
    </citation>
    <scope>NUCLEOTIDE SEQUENCE</scope>
    <source>
        <strain evidence="1">01-B526</strain>
        <plasmid evidence="1">pAsa5</plasmid>
    </source>
</reference>
<sequence>MRGLLALMLSAMLAGCVTTPELKPSQQQLKGEVHFPQALPRSATATVEVAVLSVIGGRPLQVAATRYEVTMLPLLFDLRLTPLQLAEGEIYLRARLRFMDGTAVQAMSQQKVFKIFNDKKMVIQLQPKACYPQCQ</sequence>
<gene>
    <name evidence="1" type="primary">ascW</name>
</gene>
<dbReference type="PROSITE" id="PS51257">
    <property type="entry name" value="PROKAR_LIPOPROTEIN"/>
    <property type="match status" value="1"/>
</dbReference>
<dbReference type="RefSeq" id="WP_005320786.1">
    <property type="nucleotide sequence ID" value="NZ_CP038103.1"/>
</dbReference>
<dbReference type="InterPro" id="IPR053740">
    <property type="entry name" value="T3SS_Pilotin"/>
</dbReference>
<dbReference type="NCBIfam" id="TIGR02567">
    <property type="entry name" value="YscW"/>
    <property type="match status" value="1"/>
</dbReference>
<protein>
    <submittedName>
        <fullName evidence="1">YscW family Type III secretion system chaperone</fullName>
    </submittedName>
</protein>
<proteinExistence type="predicted"/>
<organism evidence="1">
    <name type="scientific">Aeromonas salmonicida subsp. salmonicida</name>
    <dbReference type="NCBI Taxonomy" id="29491"/>
    <lineage>
        <taxon>Bacteria</taxon>
        <taxon>Pseudomonadati</taxon>
        <taxon>Pseudomonadota</taxon>
        <taxon>Gammaproteobacteria</taxon>
        <taxon>Aeromonadales</taxon>
        <taxon>Aeromonadaceae</taxon>
        <taxon>Aeromonas</taxon>
    </lineage>
</organism>
<accession>A0A1Z3MN77</accession>